<feature type="compositionally biased region" description="Low complexity" evidence="9">
    <location>
        <begin position="46"/>
        <end position="63"/>
    </location>
</feature>
<evidence type="ECO:0000256" key="7">
    <source>
        <dbReference type="ARBA" id="ARBA00022833"/>
    </source>
</evidence>
<feature type="region of interest" description="Disordered" evidence="9">
    <location>
        <begin position="2053"/>
        <end position="2073"/>
    </location>
</feature>
<feature type="compositionally biased region" description="Polar residues" evidence="9">
    <location>
        <begin position="506"/>
        <end position="516"/>
    </location>
</feature>
<feature type="compositionally biased region" description="Basic and acidic residues" evidence="9">
    <location>
        <begin position="2097"/>
        <end position="2122"/>
    </location>
</feature>
<evidence type="ECO:0000313" key="14">
    <source>
        <dbReference type="Proteomes" id="UP001488805"/>
    </source>
</evidence>
<dbReference type="CDD" id="cd00160">
    <property type="entry name" value="RhoGEF"/>
    <property type="match status" value="1"/>
</dbReference>
<keyword evidence="7" id="KW-0862">Zinc</keyword>
<dbReference type="SUPFAM" id="SSF57889">
    <property type="entry name" value="Cysteine-rich domain"/>
    <property type="match status" value="1"/>
</dbReference>
<dbReference type="InterPro" id="IPR002219">
    <property type="entry name" value="PKC_DAG/PE"/>
</dbReference>
<keyword evidence="8" id="KW-0175">Coiled coil</keyword>
<feature type="region of interest" description="Disordered" evidence="9">
    <location>
        <begin position="246"/>
        <end position="300"/>
    </location>
</feature>
<feature type="region of interest" description="Disordered" evidence="9">
    <location>
        <begin position="797"/>
        <end position="825"/>
    </location>
</feature>
<feature type="compositionally biased region" description="Low complexity" evidence="9">
    <location>
        <begin position="1985"/>
        <end position="2005"/>
    </location>
</feature>
<dbReference type="GO" id="GO:0071875">
    <property type="term" value="P:adrenergic receptor signaling pathway"/>
    <property type="evidence" value="ECO:0007669"/>
    <property type="project" value="TreeGrafter"/>
</dbReference>
<evidence type="ECO:0000256" key="5">
    <source>
        <dbReference type="ARBA" id="ARBA00022723"/>
    </source>
</evidence>
<feature type="domain" description="DH" evidence="11">
    <location>
        <begin position="1418"/>
        <end position="1616"/>
    </location>
</feature>
<evidence type="ECO:0000256" key="9">
    <source>
        <dbReference type="SAM" id="MobiDB-lite"/>
    </source>
</evidence>
<evidence type="ECO:0000259" key="12">
    <source>
        <dbReference type="PROSITE" id="PS50081"/>
    </source>
</evidence>
<gene>
    <name evidence="13" type="ORF">VZT92_025080</name>
</gene>
<comment type="subcellular location">
    <subcellularLocation>
        <location evidence="1">Cytoplasm</location>
    </subcellularLocation>
</comment>
<feature type="region of interest" description="Disordered" evidence="9">
    <location>
        <begin position="1892"/>
        <end position="1926"/>
    </location>
</feature>
<dbReference type="Pfam" id="PF17838">
    <property type="entry name" value="PH_16"/>
    <property type="match status" value="1"/>
</dbReference>
<evidence type="ECO:0000259" key="10">
    <source>
        <dbReference type="PROSITE" id="PS50003"/>
    </source>
</evidence>
<reference evidence="13 14" key="1">
    <citation type="journal article" date="2024" name="Genome Biol. Evol.">
        <title>Chromosome-level genome assembly of the viviparous eelpout Zoarces viviparus.</title>
        <authorList>
            <person name="Fuhrmann N."/>
            <person name="Brasseur M.V."/>
            <person name="Bakowski C.E."/>
            <person name="Podsiadlowski L."/>
            <person name="Prost S."/>
            <person name="Krehenwinkel H."/>
            <person name="Mayer C."/>
        </authorList>
    </citation>
    <scope>NUCLEOTIDE SEQUENCE [LARGE SCALE GENOMIC DNA]</scope>
    <source>
        <strain evidence="13">NO-MEL_2022_Ind0_liver</strain>
    </source>
</reference>
<evidence type="ECO:0008006" key="15">
    <source>
        <dbReference type="Google" id="ProtNLM"/>
    </source>
</evidence>
<feature type="region of interest" description="Disordered" evidence="9">
    <location>
        <begin position="865"/>
        <end position="966"/>
    </location>
</feature>
<feature type="region of interest" description="Disordered" evidence="9">
    <location>
        <begin position="1270"/>
        <end position="1313"/>
    </location>
</feature>
<feature type="compositionally biased region" description="Basic and acidic residues" evidence="9">
    <location>
        <begin position="654"/>
        <end position="682"/>
    </location>
</feature>
<dbReference type="GO" id="GO:0043123">
    <property type="term" value="P:positive regulation of canonical NF-kappaB signal transduction"/>
    <property type="evidence" value="ECO:0007669"/>
    <property type="project" value="TreeGrafter"/>
</dbReference>
<dbReference type="Proteomes" id="UP001488805">
    <property type="component" value="Unassembled WGS sequence"/>
</dbReference>
<feature type="compositionally biased region" description="Basic residues" evidence="9">
    <location>
        <begin position="30"/>
        <end position="42"/>
    </location>
</feature>
<feature type="compositionally biased region" description="Polar residues" evidence="9">
    <location>
        <begin position="267"/>
        <end position="281"/>
    </location>
</feature>
<dbReference type="Pfam" id="PF00621">
    <property type="entry name" value="RhoGEF"/>
    <property type="match status" value="1"/>
</dbReference>
<feature type="compositionally biased region" description="Polar residues" evidence="9">
    <location>
        <begin position="2020"/>
        <end position="2030"/>
    </location>
</feature>
<evidence type="ECO:0000256" key="6">
    <source>
        <dbReference type="ARBA" id="ARBA00022771"/>
    </source>
</evidence>
<name>A0AAW1E665_ZOAVI</name>
<proteinExistence type="predicted"/>
<dbReference type="PROSITE" id="PS50010">
    <property type="entry name" value="DH_2"/>
    <property type="match status" value="1"/>
</dbReference>
<keyword evidence="3" id="KW-0597">Phosphoprotein</keyword>
<feature type="region of interest" description="Disordered" evidence="9">
    <location>
        <begin position="1"/>
        <end position="156"/>
    </location>
</feature>
<dbReference type="GO" id="GO:0015629">
    <property type="term" value="C:actin cytoskeleton"/>
    <property type="evidence" value="ECO:0007669"/>
    <property type="project" value="TreeGrafter"/>
</dbReference>
<feature type="region of interest" description="Disordered" evidence="9">
    <location>
        <begin position="1003"/>
        <end position="1027"/>
    </location>
</feature>
<feature type="compositionally biased region" description="Basic and acidic residues" evidence="9">
    <location>
        <begin position="1185"/>
        <end position="1206"/>
    </location>
</feature>
<feature type="compositionally biased region" description="Basic and acidic residues" evidence="9">
    <location>
        <begin position="627"/>
        <end position="640"/>
    </location>
</feature>
<dbReference type="SUPFAM" id="SSF48065">
    <property type="entry name" value="DBL homology domain (DH-domain)"/>
    <property type="match status" value="1"/>
</dbReference>
<feature type="compositionally biased region" description="Acidic residues" evidence="9">
    <location>
        <begin position="1763"/>
        <end position="1774"/>
    </location>
</feature>
<dbReference type="GO" id="GO:0035023">
    <property type="term" value="P:regulation of Rho protein signal transduction"/>
    <property type="evidence" value="ECO:0007669"/>
    <property type="project" value="TreeGrafter"/>
</dbReference>
<feature type="compositionally biased region" description="Basic and acidic residues" evidence="9">
    <location>
        <begin position="810"/>
        <end position="819"/>
    </location>
</feature>
<feature type="compositionally biased region" description="Polar residues" evidence="9">
    <location>
        <begin position="72"/>
        <end position="93"/>
    </location>
</feature>
<evidence type="ECO:0000313" key="13">
    <source>
        <dbReference type="EMBL" id="KAK9517194.1"/>
    </source>
</evidence>
<dbReference type="Gene3D" id="1.20.900.10">
    <property type="entry name" value="Dbl homology (DH) domain"/>
    <property type="match status" value="1"/>
</dbReference>
<dbReference type="CDD" id="cd20878">
    <property type="entry name" value="C1_AKAP13"/>
    <property type="match status" value="1"/>
</dbReference>
<keyword evidence="2" id="KW-0963">Cytoplasm</keyword>
<accession>A0AAW1E665</accession>
<dbReference type="GO" id="GO:0016020">
    <property type="term" value="C:membrane"/>
    <property type="evidence" value="ECO:0007669"/>
    <property type="project" value="TreeGrafter"/>
</dbReference>
<dbReference type="InterPro" id="IPR000219">
    <property type="entry name" value="DH_dom"/>
</dbReference>
<dbReference type="GO" id="GO:0008270">
    <property type="term" value="F:zinc ion binding"/>
    <property type="evidence" value="ECO:0007669"/>
    <property type="project" value="UniProtKB-KW"/>
</dbReference>
<feature type="domain" description="PH" evidence="10">
    <location>
        <begin position="1657"/>
        <end position="1759"/>
    </location>
</feature>
<dbReference type="SMART" id="SM00325">
    <property type="entry name" value="RhoGEF"/>
    <property type="match status" value="1"/>
</dbReference>
<dbReference type="InterPro" id="IPR035899">
    <property type="entry name" value="DBL_dom_sf"/>
</dbReference>
<keyword evidence="14" id="KW-1185">Reference proteome</keyword>
<dbReference type="GO" id="GO:0005078">
    <property type="term" value="F:MAP-kinase scaffold activity"/>
    <property type="evidence" value="ECO:0007669"/>
    <property type="project" value="TreeGrafter"/>
</dbReference>
<feature type="compositionally biased region" description="Polar residues" evidence="9">
    <location>
        <begin position="2123"/>
        <end position="2145"/>
    </location>
</feature>
<feature type="region of interest" description="Disordered" evidence="9">
    <location>
        <begin position="1763"/>
        <end position="1782"/>
    </location>
</feature>
<evidence type="ECO:0000256" key="3">
    <source>
        <dbReference type="ARBA" id="ARBA00022553"/>
    </source>
</evidence>
<feature type="domain" description="Phorbol-ester/DAG-type" evidence="12">
    <location>
        <begin position="1209"/>
        <end position="1256"/>
    </location>
</feature>
<dbReference type="InterPro" id="IPR051632">
    <property type="entry name" value="Rho_GEF"/>
</dbReference>
<comment type="caution">
    <text evidence="13">The sequence shown here is derived from an EMBL/GenBank/DDBJ whole genome shotgun (WGS) entry which is preliminary data.</text>
</comment>
<dbReference type="EMBL" id="JBCEZU010000575">
    <property type="protein sequence ID" value="KAK9517194.1"/>
    <property type="molecule type" value="Genomic_DNA"/>
</dbReference>
<dbReference type="PROSITE" id="PS50003">
    <property type="entry name" value="PH_DOMAIN"/>
    <property type="match status" value="1"/>
</dbReference>
<feature type="compositionally biased region" description="Basic and acidic residues" evidence="9">
    <location>
        <begin position="2007"/>
        <end position="2019"/>
    </location>
</feature>
<feature type="compositionally biased region" description="Low complexity" evidence="9">
    <location>
        <begin position="1279"/>
        <end position="1306"/>
    </location>
</feature>
<feature type="region of interest" description="Disordered" evidence="9">
    <location>
        <begin position="1980"/>
        <end position="2039"/>
    </location>
</feature>
<dbReference type="FunFam" id="1.20.900.10:FF:000004">
    <property type="entry name" value="Rho guanine nucleotide exchange factor 2"/>
    <property type="match status" value="1"/>
</dbReference>
<feature type="compositionally biased region" description="Basic and acidic residues" evidence="9">
    <location>
        <begin position="343"/>
        <end position="353"/>
    </location>
</feature>
<feature type="region of interest" description="Disordered" evidence="9">
    <location>
        <begin position="1059"/>
        <end position="1102"/>
    </location>
</feature>
<dbReference type="PANTHER" id="PTHR13944">
    <property type="entry name" value="AGAP007712-PA"/>
    <property type="match status" value="1"/>
</dbReference>
<dbReference type="SMART" id="SM00233">
    <property type="entry name" value="PH"/>
    <property type="match status" value="1"/>
</dbReference>
<evidence type="ECO:0000256" key="1">
    <source>
        <dbReference type="ARBA" id="ARBA00004496"/>
    </source>
</evidence>
<feature type="compositionally biased region" description="Basic and acidic residues" evidence="9">
    <location>
        <begin position="2053"/>
        <end position="2063"/>
    </location>
</feature>
<evidence type="ECO:0000259" key="11">
    <source>
        <dbReference type="PROSITE" id="PS50010"/>
    </source>
</evidence>
<evidence type="ECO:0000256" key="4">
    <source>
        <dbReference type="ARBA" id="ARBA00022658"/>
    </source>
</evidence>
<feature type="region of interest" description="Disordered" evidence="9">
    <location>
        <begin position="504"/>
        <end position="524"/>
    </location>
</feature>
<dbReference type="FunFam" id="2.30.29.30:FF:000021">
    <property type="entry name" value="Rho guanine nucleotide exchange factor 2"/>
    <property type="match status" value="1"/>
</dbReference>
<feature type="compositionally biased region" description="Basic and acidic residues" evidence="9">
    <location>
        <begin position="18"/>
        <end position="29"/>
    </location>
</feature>
<evidence type="ECO:0000256" key="8">
    <source>
        <dbReference type="ARBA" id="ARBA00023054"/>
    </source>
</evidence>
<sequence>MTHSRKSSETADFEDGVEGERHGSGDKGAKGKKKRRKKRGRRGGAEAKLSSSSSIESQSQIEIKTQREELSDLSTQSEAKDTTGGTDIESPTNDAMHLPNQPDGQTGDAHGPDITNSDRSESTPEFSLRECGGTDLTGVTASQTLETQELSEDDCKKPDSIVTASDLQMDIREADMEGITTVHQVEKEIPDPTELDLKGLAGPVPQIVDNVESKELSENKDSVVAGNPVPSVDWADLVESNCPKELPVQLSDPTEFTEDSYLAEFPVQNTQHEQSAESNKPGQPVEPTGRSQGLMESAHPAEARGLSFEGIADALPLQMRKGSTDTTAGGYLEHCLAPWLPRDRQHGEEKRSESCVGEEEAAEERSRTVENDSGMVRGEELSSIDPDQDHNKGVVATAVAVVTVAIASAMASIELSQQLVDNQSESQEPLNLTPDNLLNTFQSAQLMDKGNCQLLPAETENHPIEHSRIEPTDLFASKEQATVKISEESDYAVWQCNAETEKLPAAQQTSNQQANLDPSPIAETPSLPQLYEEEIQTETTRNEVFTCPLPKEEDSLPHVNAKPLPEADETIITAVDSQGHVQVEIQQQLPSPIADPGQQPETSGTFCTGSEEKPGQGVHRGPQDQSICKEESGMQHRLYGDDSPPLESITADGEVGRQDSPHSFKAFEDMSDSDRECERDPQPERWIETPCQGEIPTLPLTCGSTLPIAPCDSTAPLNAETGQYQSVADMKLVPAVPLDAGSSTLQSKGQEPDVTYNEDGVFEGLEKDSLDTVDGWKERQKNKMKSEAEARKELVTVDITSQTAAEEEERQQRRQDSDGTHNLQIQRERDVFCPEPNIVETCTDIHPDRGCVSVCLLHRDKDGLKVGAEPDAGVFKRPKDPPPYDGHRDRGVRVSWSSTDDASTQGALGPTEGALSVGTPDPVTPRSSRLSWKSKTEDRGGGGETEGGGGEEEEKKDQLPENPVPSAVMRAPICSLSLFRRHSWEPGRNNAAAEINIAQRSSLKSPSGEVKRANSPLHRRSMSWCPSNLRRPDQAQIDNRSYSLEGLAVERGAVRAQCPGGQEEISAGRSSHLDSQERGSLVSLTEEEQEGDGSSMDSQTSHPVLSVTNSFPTMFHHQTLTKSISMVTVSHRDIDGTSAFSSNSGSLEYSISEEEPGPLRSDTEAKGGPKISRTFSYIRSKMAKKSKEKEKKGERERESKEREKKSANGHLFIPVSPSPSTACQHCTKLLHNKETFLCNNCGAHVHKCCRENLSICIKSKTKQQSLVPEAVPGSAVNMRSKSTSSASSVSSTSSSSSRERWSTATTPDDQLPVIFPRRHPSLFNPHSNLAKSISTSNIAGLDEVSLKGLKFLSQSTDSLHKGSKVNASTESLTDEGTEMMDSQLMGEFECDTKDLEADSWSGTMDKKFLKTLKKDEIKKQDVIYELYQTEFHHVRTLKIMSEVYYKGLQKELQLDTHTLDKIFPVLDDMLDTHTHFLTLLLERKKASSTEGQNNDSFFIFSIGDVLLNQFSGCSADRMKKAYGKFCSHHNEAVNLYKDLHAKDKRFQAFIKRTMSSSIVRRLSIPECILLVTQRITKYPVLLQRILQHTKDSDEDHGCVCEALRSVKELITAVDSKVNEQEKKQRLREVYSRTDSKSIMRMKSGQMFAKEDLIRGRRLLHDGALQLKNSAGRLKDVQAMLLSDVLIFLQEKDQKYVFASLDQRSTVISLQNLIVREVANEERGLFLITAGTERPEMVEVLASSKEERNTWRAIIQDAMHCMEKDEDEGVPSETEEDRRQQENRAKEIRELLRRKDEQIISLLEEKVHIFRDMGDCSTAPDDTNPPVRERMLFMAAPDDITKGEPIMKDALKEVETLHGLVNSGVGGAGSSVPVSLTGGSVGPVCLPRRAETFGGFDSHQMNSSKNGEKEEGEESLDLRRTESDSVLKKGATASLQMLLKRNNEQVQHSMTHLHDLLISLQAVVVQQDSYIEDQRQTLSERLTANSSRHSSSSSLSSSSSSRPSSLIEQEKHRSLERQRQEAATLQKQQAAHQEEKRRREKAWELKEKSLAEREERLRVDEEQTRRRRREATEEWETLQRRKEEYQVELERLREAQRRLERDKEDLRRDTERLEAMKRDESEQLQRYQRTPSTTSEDSIRFHSSGSLDIDSKEAAELQKVVELSSSAPTKEPFLRIGSKRMGKNFNPFSSSSSKAQGAEKESQLPNRLLQLAKPKEKKDKRKKNGKGEQTQTESKAAVMSDPQNDGDIFFC</sequence>
<feature type="compositionally biased region" description="Polar residues" evidence="9">
    <location>
        <begin position="1138"/>
        <end position="1149"/>
    </location>
</feature>
<dbReference type="InterPro" id="IPR001849">
    <property type="entry name" value="PH_domain"/>
</dbReference>
<feature type="compositionally biased region" description="Polar residues" evidence="9">
    <location>
        <begin position="895"/>
        <end position="906"/>
    </location>
</feature>
<feature type="region of interest" description="Disordered" evidence="9">
    <location>
        <begin position="1138"/>
        <end position="1213"/>
    </location>
</feature>
<dbReference type="GO" id="GO:0005737">
    <property type="term" value="C:cytoplasm"/>
    <property type="evidence" value="ECO:0007669"/>
    <property type="project" value="UniProtKB-SubCell"/>
</dbReference>
<dbReference type="PROSITE" id="PS00479">
    <property type="entry name" value="ZF_DAG_PE_1"/>
    <property type="match status" value="1"/>
</dbReference>
<dbReference type="InterPro" id="IPR041020">
    <property type="entry name" value="PH_16"/>
</dbReference>
<feature type="compositionally biased region" description="Basic and acidic residues" evidence="9">
    <location>
        <begin position="1915"/>
        <end position="1926"/>
    </location>
</feature>
<dbReference type="GO" id="GO:0005085">
    <property type="term" value="F:guanyl-nucleotide exchange factor activity"/>
    <property type="evidence" value="ECO:0007669"/>
    <property type="project" value="UniProtKB-KW"/>
</dbReference>
<feature type="compositionally biased region" description="Basic and acidic residues" evidence="9">
    <location>
        <begin position="877"/>
        <end position="892"/>
    </location>
</feature>
<evidence type="ECO:0000256" key="2">
    <source>
        <dbReference type="ARBA" id="ARBA00022490"/>
    </source>
</evidence>
<organism evidence="13 14">
    <name type="scientific">Zoarces viviparus</name>
    <name type="common">Viviparous eelpout</name>
    <name type="synonym">Blennius viviparus</name>
    <dbReference type="NCBI Taxonomy" id="48416"/>
    <lineage>
        <taxon>Eukaryota</taxon>
        <taxon>Metazoa</taxon>
        <taxon>Chordata</taxon>
        <taxon>Craniata</taxon>
        <taxon>Vertebrata</taxon>
        <taxon>Euteleostomi</taxon>
        <taxon>Actinopterygii</taxon>
        <taxon>Neopterygii</taxon>
        <taxon>Teleostei</taxon>
        <taxon>Neoteleostei</taxon>
        <taxon>Acanthomorphata</taxon>
        <taxon>Eupercaria</taxon>
        <taxon>Perciformes</taxon>
        <taxon>Cottioidei</taxon>
        <taxon>Zoarcales</taxon>
        <taxon>Zoarcidae</taxon>
        <taxon>Zoarcinae</taxon>
        <taxon>Zoarces</taxon>
    </lineage>
</organism>
<dbReference type="InterPro" id="IPR011993">
    <property type="entry name" value="PH-like_dom_sf"/>
</dbReference>
<feature type="compositionally biased region" description="Polar residues" evidence="9">
    <location>
        <begin position="137"/>
        <end position="148"/>
    </location>
</feature>
<dbReference type="Gene3D" id="3.30.60.20">
    <property type="match status" value="1"/>
</dbReference>
<keyword evidence="5" id="KW-0479">Metal-binding</keyword>
<feature type="compositionally biased region" description="Polar residues" evidence="9">
    <location>
        <begin position="599"/>
        <end position="608"/>
    </location>
</feature>
<feature type="region of interest" description="Disordered" evidence="9">
    <location>
        <begin position="343"/>
        <end position="371"/>
    </location>
</feature>
<dbReference type="InterPro" id="IPR046349">
    <property type="entry name" value="C1-like_sf"/>
</dbReference>
<keyword evidence="6" id="KW-0863">Zinc-finger</keyword>
<dbReference type="Gene3D" id="2.30.29.30">
    <property type="entry name" value="Pleckstrin-homology domain (PH domain)/Phosphotyrosine-binding domain (PTB)"/>
    <property type="match status" value="1"/>
</dbReference>
<feature type="region of interest" description="Disordered" evidence="9">
    <location>
        <begin position="2097"/>
        <end position="2250"/>
    </location>
</feature>
<protein>
    <recommendedName>
        <fullName evidence="15">A-kinase anchor protein 13</fullName>
    </recommendedName>
</protein>
<feature type="region of interest" description="Disordered" evidence="9">
    <location>
        <begin position="590"/>
        <end position="682"/>
    </location>
</feature>
<keyword evidence="4" id="KW-0344">Guanine-nucleotide releasing factor</keyword>
<dbReference type="PROSITE" id="PS50081">
    <property type="entry name" value="ZF_DAG_PE_2"/>
    <property type="match status" value="1"/>
</dbReference>
<dbReference type="SUPFAM" id="SSF50729">
    <property type="entry name" value="PH domain-like"/>
    <property type="match status" value="1"/>
</dbReference>
<dbReference type="PANTHER" id="PTHR13944:SF18">
    <property type="entry name" value="A-KINASE ANCHOR PROTEIN 13"/>
    <property type="match status" value="1"/>
</dbReference>